<dbReference type="Proteomes" id="UP001152622">
    <property type="component" value="Chromosome 14"/>
</dbReference>
<evidence type="ECO:0000313" key="1">
    <source>
        <dbReference type="EMBL" id="KAJ8342348.1"/>
    </source>
</evidence>
<keyword evidence="2" id="KW-1185">Reference proteome</keyword>
<dbReference type="AlphaFoldDB" id="A0A9Q1EP68"/>
<gene>
    <name evidence="1" type="ORF">SKAU_G00322760</name>
</gene>
<proteinExistence type="predicted"/>
<protein>
    <submittedName>
        <fullName evidence="1">Uncharacterized protein</fullName>
    </submittedName>
</protein>
<comment type="caution">
    <text evidence="1">The sequence shown here is derived from an EMBL/GenBank/DDBJ whole genome shotgun (WGS) entry which is preliminary data.</text>
</comment>
<evidence type="ECO:0000313" key="2">
    <source>
        <dbReference type="Proteomes" id="UP001152622"/>
    </source>
</evidence>
<sequence length="144" mass="15452">MPAPHNGRPLAVCPLVMPGEEAAVAEVGWVPSHGRRFLNGREAHASLGLSSGPRCSPPFRSFYSRTPTPRCEVTSRSLLTLSPWRPCPSSLAQRDSAVTVPGGILSTCGDDLLIRVLSCPCQICPSLPFTNGASYWDPSMYPCI</sequence>
<name>A0A9Q1EP68_SYNKA</name>
<dbReference type="EMBL" id="JAINUF010000014">
    <property type="protein sequence ID" value="KAJ8342348.1"/>
    <property type="molecule type" value="Genomic_DNA"/>
</dbReference>
<accession>A0A9Q1EP68</accession>
<organism evidence="1 2">
    <name type="scientific">Synaphobranchus kaupii</name>
    <name type="common">Kaup's arrowtooth eel</name>
    <dbReference type="NCBI Taxonomy" id="118154"/>
    <lineage>
        <taxon>Eukaryota</taxon>
        <taxon>Metazoa</taxon>
        <taxon>Chordata</taxon>
        <taxon>Craniata</taxon>
        <taxon>Vertebrata</taxon>
        <taxon>Euteleostomi</taxon>
        <taxon>Actinopterygii</taxon>
        <taxon>Neopterygii</taxon>
        <taxon>Teleostei</taxon>
        <taxon>Anguilliformes</taxon>
        <taxon>Synaphobranchidae</taxon>
        <taxon>Synaphobranchus</taxon>
    </lineage>
</organism>
<reference evidence="1" key="1">
    <citation type="journal article" date="2023" name="Science">
        <title>Genome structures resolve the early diversification of teleost fishes.</title>
        <authorList>
            <person name="Parey E."/>
            <person name="Louis A."/>
            <person name="Montfort J."/>
            <person name="Bouchez O."/>
            <person name="Roques C."/>
            <person name="Iampietro C."/>
            <person name="Lluch J."/>
            <person name="Castinel A."/>
            <person name="Donnadieu C."/>
            <person name="Desvignes T."/>
            <person name="Floi Bucao C."/>
            <person name="Jouanno E."/>
            <person name="Wen M."/>
            <person name="Mejri S."/>
            <person name="Dirks R."/>
            <person name="Jansen H."/>
            <person name="Henkel C."/>
            <person name="Chen W.J."/>
            <person name="Zahm M."/>
            <person name="Cabau C."/>
            <person name="Klopp C."/>
            <person name="Thompson A.W."/>
            <person name="Robinson-Rechavi M."/>
            <person name="Braasch I."/>
            <person name="Lecointre G."/>
            <person name="Bobe J."/>
            <person name="Postlethwait J.H."/>
            <person name="Berthelot C."/>
            <person name="Roest Crollius H."/>
            <person name="Guiguen Y."/>
        </authorList>
    </citation>
    <scope>NUCLEOTIDE SEQUENCE</scope>
    <source>
        <strain evidence="1">WJC10195</strain>
    </source>
</reference>